<dbReference type="AlphaFoldDB" id="A0A392S2G6"/>
<proteinExistence type="predicted"/>
<name>A0A392S2G6_9FABA</name>
<feature type="non-terminal residue" evidence="1">
    <location>
        <position position="83"/>
    </location>
</feature>
<dbReference type="EMBL" id="LXQA010306790">
    <property type="protein sequence ID" value="MCI42622.1"/>
    <property type="molecule type" value="Genomic_DNA"/>
</dbReference>
<evidence type="ECO:0000313" key="2">
    <source>
        <dbReference type="Proteomes" id="UP000265520"/>
    </source>
</evidence>
<sequence length="83" mass="8857">MVLPGRASPFSIPVVVVAGLRLRLVVWSHSGGGSTVCAWIRSSDLMGWFCFNHHRLTRGGGRCSPVGVVSVPTKTSGGNIMHR</sequence>
<evidence type="ECO:0000313" key="1">
    <source>
        <dbReference type="EMBL" id="MCI42622.1"/>
    </source>
</evidence>
<organism evidence="1 2">
    <name type="scientific">Trifolium medium</name>
    <dbReference type="NCBI Taxonomy" id="97028"/>
    <lineage>
        <taxon>Eukaryota</taxon>
        <taxon>Viridiplantae</taxon>
        <taxon>Streptophyta</taxon>
        <taxon>Embryophyta</taxon>
        <taxon>Tracheophyta</taxon>
        <taxon>Spermatophyta</taxon>
        <taxon>Magnoliopsida</taxon>
        <taxon>eudicotyledons</taxon>
        <taxon>Gunneridae</taxon>
        <taxon>Pentapetalae</taxon>
        <taxon>rosids</taxon>
        <taxon>fabids</taxon>
        <taxon>Fabales</taxon>
        <taxon>Fabaceae</taxon>
        <taxon>Papilionoideae</taxon>
        <taxon>50 kb inversion clade</taxon>
        <taxon>NPAAA clade</taxon>
        <taxon>Hologalegina</taxon>
        <taxon>IRL clade</taxon>
        <taxon>Trifolieae</taxon>
        <taxon>Trifolium</taxon>
    </lineage>
</organism>
<reference evidence="1 2" key="1">
    <citation type="journal article" date="2018" name="Front. Plant Sci.">
        <title>Red Clover (Trifolium pratense) and Zigzag Clover (T. medium) - A Picture of Genomic Similarities and Differences.</title>
        <authorList>
            <person name="Dluhosova J."/>
            <person name="Istvanek J."/>
            <person name="Nedelnik J."/>
            <person name="Repkova J."/>
        </authorList>
    </citation>
    <scope>NUCLEOTIDE SEQUENCE [LARGE SCALE GENOMIC DNA]</scope>
    <source>
        <strain evidence="2">cv. 10/8</strain>
        <tissue evidence="1">Leaf</tissue>
    </source>
</reference>
<accession>A0A392S2G6</accession>
<keyword evidence="2" id="KW-1185">Reference proteome</keyword>
<comment type="caution">
    <text evidence="1">The sequence shown here is derived from an EMBL/GenBank/DDBJ whole genome shotgun (WGS) entry which is preliminary data.</text>
</comment>
<dbReference type="Proteomes" id="UP000265520">
    <property type="component" value="Unassembled WGS sequence"/>
</dbReference>
<protein>
    <submittedName>
        <fullName evidence="1">Uncharacterized protein</fullName>
    </submittedName>
</protein>